<evidence type="ECO:0000256" key="4">
    <source>
        <dbReference type="ARBA" id="ARBA00022833"/>
    </source>
</evidence>
<comment type="caution">
    <text evidence="7">The sequence shown here is derived from an EMBL/GenBank/DDBJ whole genome shotgun (WGS) entry which is preliminary data.</text>
</comment>
<evidence type="ECO:0000256" key="5">
    <source>
        <dbReference type="PROSITE-ProRule" id="PRU00042"/>
    </source>
</evidence>
<reference evidence="7" key="2">
    <citation type="submission" date="2020-11" db="EMBL/GenBank/DDBJ databases">
        <authorList>
            <person name="McCartney M.A."/>
            <person name="Auch B."/>
            <person name="Kono T."/>
            <person name="Mallez S."/>
            <person name="Becker A."/>
            <person name="Gohl D.M."/>
            <person name="Silverstein K.A.T."/>
            <person name="Koren S."/>
            <person name="Bechman K.B."/>
            <person name="Herman A."/>
            <person name="Abrahante J.E."/>
            <person name="Garbe J."/>
        </authorList>
    </citation>
    <scope>NUCLEOTIDE SEQUENCE</scope>
    <source>
        <strain evidence="7">Duluth1</strain>
        <tissue evidence="7">Whole animal</tissue>
    </source>
</reference>
<dbReference type="SUPFAM" id="SSF57667">
    <property type="entry name" value="beta-beta-alpha zinc fingers"/>
    <property type="match status" value="1"/>
</dbReference>
<feature type="domain" description="C2H2-type" evidence="6">
    <location>
        <begin position="65"/>
        <end position="93"/>
    </location>
</feature>
<dbReference type="GO" id="GO:0008270">
    <property type="term" value="F:zinc ion binding"/>
    <property type="evidence" value="ECO:0007669"/>
    <property type="project" value="UniProtKB-KW"/>
</dbReference>
<reference evidence="7" key="1">
    <citation type="journal article" date="2019" name="bioRxiv">
        <title>The Genome of the Zebra Mussel, Dreissena polymorpha: A Resource for Invasive Species Research.</title>
        <authorList>
            <person name="McCartney M.A."/>
            <person name="Auch B."/>
            <person name="Kono T."/>
            <person name="Mallez S."/>
            <person name="Zhang Y."/>
            <person name="Obille A."/>
            <person name="Becker A."/>
            <person name="Abrahante J.E."/>
            <person name="Garbe J."/>
            <person name="Badalamenti J.P."/>
            <person name="Herman A."/>
            <person name="Mangelson H."/>
            <person name="Liachko I."/>
            <person name="Sullivan S."/>
            <person name="Sone E.D."/>
            <person name="Koren S."/>
            <person name="Silverstein K.A.T."/>
            <person name="Beckman K.B."/>
            <person name="Gohl D.M."/>
        </authorList>
    </citation>
    <scope>NUCLEOTIDE SEQUENCE</scope>
    <source>
        <strain evidence="7">Duluth1</strain>
        <tissue evidence="7">Whole animal</tissue>
    </source>
</reference>
<dbReference type="PANTHER" id="PTHR46179">
    <property type="entry name" value="ZINC FINGER PROTEIN"/>
    <property type="match status" value="1"/>
</dbReference>
<dbReference type="AlphaFoldDB" id="A0A9D4IXN9"/>
<protein>
    <recommendedName>
        <fullName evidence="6">C2H2-type domain-containing protein</fullName>
    </recommendedName>
</protein>
<dbReference type="PROSITE" id="PS00028">
    <property type="entry name" value="ZINC_FINGER_C2H2_1"/>
    <property type="match status" value="2"/>
</dbReference>
<accession>A0A9D4IXN9</accession>
<dbReference type="InterPro" id="IPR051061">
    <property type="entry name" value="Zinc_finger_trans_reg"/>
</dbReference>
<keyword evidence="2" id="KW-0677">Repeat</keyword>
<sequence>MESSNEDQIQSKVCGVALSCAYSLKRHMQLHSDSTYECDYPECGKRFKCKKSLQRHTRSHTDGPKFCSHCGKKFTATYWHNKHKHEIHRGKASKYSCTVFAKPCQSGYALQQHLSSHSDEKNTPVKYVRSHTKPHQFFEYTNAALRTMEKESMPRQHAPKHLRQ</sequence>
<feature type="domain" description="C2H2-type" evidence="6">
    <location>
        <begin position="36"/>
        <end position="65"/>
    </location>
</feature>
<evidence type="ECO:0000313" key="7">
    <source>
        <dbReference type="EMBL" id="KAH3792111.1"/>
    </source>
</evidence>
<dbReference type="SMART" id="SM00355">
    <property type="entry name" value="ZnF_C2H2"/>
    <property type="match status" value="4"/>
</dbReference>
<keyword evidence="8" id="KW-1185">Reference proteome</keyword>
<evidence type="ECO:0000256" key="1">
    <source>
        <dbReference type="ARBA" id="ARBA00022723"/>
    </source>
</evidence>
<proteinExistence type="predicted"/>
<evidence type="ECO:0000256" key="3">
    <source>
        <dbReference type="ARBA" id="ARBA00022771"/>
    </source>
</evidence>
<dbReference type="InterPro" id="IPR013087">
    <property type="entry name" value="Znf_C2H2_type"/>
</dbReference>
<keyword evidence="1" id="KW-0479">Metal-binding</keyword>
<dbReference type="GO" id="GO:0005634">
    <property type="term" value="C:nucleus"/>
    <property type="evidence" value="ECO:0007669"/>
    <property type="project" value="TreeGrafter"/>
</dbReference>
<dbReference type="FunFam" id="3.30.160.60:FF:000072">
    <property type="entry name" value="zinc finger protein 143 isoform X1"/>
    <property type="match status" value="1"/>
</dbReference>
<gene>
    <name evidence="7" type="ORF">DPMN_145601</name>
</gene>
<name>A0A9D4IXN9_DREPO</name>
<dbReference type="PROSITE" id="PS50157">
    <property type="entry name" value="ZINC_FINGER_C2H2_2"/>
    <property type="match status" value="2"/>
</dbReference>
<keyword evidence="3 5" id="KW-0863">Zinc-finger</keyword>
<dbReference type="InterPro" id="IPR036236">
    <property type="entry name" value="Znf_C2H2_sf"/>
</dbReference>
<dbReference type="EMBL" id="JAIWYP010000007">
    <property type="protein sequence ID" value="KAH3792111.1"/>
    <property type="molecule type" value="Genomic_DNA"/>
</dbReference>
<evidence type="ECO:0000259" key="6">
    <source>
        <dbReference type="PROSITE" id="PS50157"/>
    </source>
</evidence>
<organism evidence="7 8">
    <name type="scientific">Dreissena polymorpha</name>
    <name type="common">Zebra mussel</name>
    <name type="synonym">Mytilus polymorpha</name>
    <dbReference type="NCBI Taxonomy" id="45954"/>
    <lineage>
        <taxon>Eukaryota</taxon>
        <taxon>Metazoa</taxon>
        <taxon>Spiralia</taxon>
        <taxon>Lophotrochozoa</taxon>
        <taxon>Mollusca</taxon>
        <taxon>Bivalvia</taxon>
        <taxon>Autobranchia</taxon>
        <taxon>Heteroconchia</taxon>
        <taxon>Euheterodonta</taxon>
        <taxon>Imparidentia</taxon>
        <taxon>Neoheterodontei</taxon>
        <taxon>Myida</taxon>
        <taxon>Dreissenoidea</taxon>
        <taxon>Dreissenidae</taxon>
        <taxon>Dreissena</taxon>
    </lineage>
</organism>
<evidence type="ECO:0000313" key="8">
    <source>
        <dbReference type="Proteomes" id="UP000828390"/>
    </source>
</evidence>
<dbReference type="Gene3D" id="3.30.160.60">
    <property type="entry name" value="Classic Zinc Finger"/>
    <property type="match status" value="2"/>
</dbReference>
<dbReference type="PANTHER" id="PTHR46179:SF20">
    <property type="entry name" value="TRANSCRIPTION FACTOR 3A PROTEIN-RELATED"/>
    <property type="match status" value="1"/>
</dbReference>
<evidence type="ECO:0000256" key="2">
    <source>
        <dbReference type="ARBA" id="ARBA00022737"/>
    </source>
</evidence>
<dbReference type="Proteomes" id="UP000828390">
    <property type="component" value="Unassembled WGS sequence"/>
</dbReference>
<keyword evidence="4" id="KW-0862">Zinc</keyword>